<evidence type="ECO:0000313" key="3">
    <source>
        <dbReference type="EMBL" id="UTX43714.1"/>
    </source>
</evidence>
<dbReference type="GO" id="GO:0003677">
    <property type="term" value="F:DNA binding"/>
    <property type="evidence" value="ECO:0007669"/>
    <property type="project" value="InterPro"/>
</dbReference>
<dbReference type="Proteomes" id="UP001217963">
    <property type="component" value="Chromosome VIII"/>
</dbReference>
<dbReference type="OrthoDB" id="2191729at2759"/>
<evidence type="ECO:0000313" key="6">
    <source>
        <dbReference type="Proteomes" id="UP001217963"/>
    </source>
</evidence>
<dbReference type="EMBL" id="CP119069">
    <property type="protein sequence ID" value="WEL39190.1"/>
    <property type="molecule type" value="Genomic_DNA"/>
</dbReference>
<dbReference type="InterPro" id="IPR007125">
    <property type="entry name" value="H2A/H2B/H3"/>
</dbReference>
<keyword evidence="6" id="KW-1185">Reference proteome</keyword>
<dbReference type="EMBL" id="CP075154">
    <property type="protein sequence ID" value="UTX43714.1"/>
    <property type="molecule type" value="Genomic_DNA"/>
</dbReference>
<protein>
    <submittedName>
        <fullName evidence="3">Histone H2B</fullName>
    </submittedName>
</protein>
<name>A0A9Q9CD31_ENCHE</name>
<dbReference type="Gene3D" id="1.10.20.10">
    <property type="entry name" value="Histone, subunit A"/>
    <property type="match status" value="1"/>
</dbReference>
<evidence type="ECO:0000313" key="5">
    <source>
        <dbReference type="Proteomes" id="UP001059546"/>
    </source>
</evidence>
<dbReference type="Pfam" id="PF00125">
    <property type="entry name" value="Histone"/>
    <property type="match status" value="1"/>
</dbReference>
<sequence>MEKLSKHGAGKAPAVALDSADKKKAKKKSSSMCVGGMFKSAVKRISREVSPDNNIMLTSNSIQVLCGISFDFVDSVAELAGELARKVGKQTVGSDDIISAFEILLKGELRKLAIREVHNALSKSQAKSRGK</sequence>
<gene>
    <name evidence="3" type="ORF">GPU96_08g14830</name>
    <name evidence="4" type="ORF">PFJ87_08g00480</name>
</gene>
<dbReference type="InterPro" id="IPR009072">
    <property type="entry name" value="Histone-fold"/>
</dbReference>
<evidence type="ECO:0000259" key="2">
    <source>
        <dbReference type="Pfam" id="PF00125"/>
    </source>
</evidence>
<dbReference type="GO" id="GO:0046982">
    <property type="term" value="F:protein heterodimerization activity"/>
    <property type="evidence" value="ECO:0007669"/>
    <property type="project" value="InterPro"/>
</dbReference>
<reference evidence="4 6" key="2">
    <citation type="submission" date="2023-02" db="EMBL/GenBank/DDBJ databases">
        <title>Encephalitozoon hellem ATCC 50451 complete genome.</title>
        <authorList>
            <person name="Mascarenhas dos Santos A.C."/>
            <person name="Julian A.T."/>
            <person name="Pombert J.-F."/>
        </authorList>
    </citation>
    <scope>NUCLEOTIDE SEQUENCE [LARGE SCALE GENOMIC DNA]</scope>
    <source>
        <strain evidence="4 6">ATCC 50451</strain>
    </source>
</reference>
<accession>A0A9Q9CD31</accession>
<dbReference type="SUPFAM" id="SSF47113">
    <property type="entry name" value="Histone-fold"/>
    <property type="match status" value="1"/>
</dbReference>
<dbReference type="AlphaFoldDB" id="A0A9Q9CD31"/>
<dbReference type="Proteomes" id="UP001059546">
    <property type="component" value="Chromosome VIII"/>
</dbReference>
<organism evidence="3 5">
    <name type="scientific">Encephalitozoon hellem</name>
    <name type="common">Microsporidian parasite</name>
    <dbReference type="NCBI Taxonomy" id="27973"/>
    <lineage>
        <taxon>Eukaryota</taxon>
        <taxon>Fungi</taxon>
        <taxon>Fungi incertae sedis</taxon>
        <taxon>Microsporidia</taxon>
        <taxon>Unikaryonidae</taxon>
        <taxon>Encephalitozoon</taxon>
    </lineage>
</organism>
<evidence type="ECO:0000313" key="4">
    <source>
        <dbReference type="EMBL" id="WEL39190.1"/>
    </source>
</evidence>
<proteinExistence type="predicted"/>
<reference evidence="3" key="1">
    <citation type="submission" date="2021-05" db="EMBL/GenBank/DDBJ databases">
        <title>Encephalitozoon hellem ATCC 50604 Complete Genome.</title>
        <authorList>
            <person name="Mascarenhas dos Santos A.C."/>
            <person name="Julian A.T."/>
            <person name="Pombert J.-F."/>
        </authorList>
    </citation>
    <scope>NUCLEOTIDE SEQUENCE</scope>
    <source>
        <strain evidence="3">ATCC 50604</strain>
    </source>
</reference>
<feature type="region of interest" description="Disordered" evidence="1">
    <location>
        <begin position="1"/>
        <end position="28"/>
    </location>
</feature>
<evidence type="ECO:0000256" key="1">
    <source>
        <dbReference type="SAM" id="MobiDB-lite"/>
    </source>
</evidence>
<feature type="domain" description="Core Histone H2A/H2B/H3" evidence="2">
    <location>
        <begin position="21"/>
        <end position="101"/>
    </location>
</feature>